<reference evidence="1" key="1">
    <citation type="submission" date="2021-01" db="EMBL/GenBank/DDBJ databases">
        <title>Whole genome shotgun sequence of Planosporangium flavigriseum NBRC 105377.</title>
        <authorList>
            <person name="Komaki H."/>
            <person name="Tamura T."/>
        </authorList>
    </citation>
    <scope>NUCLEOTIDE SEQUENCE</scope>
    <source>
        <strain evidence="1">NBRC 105377</strain>
    </source>
</reference>
<evidence type="ECO:0000313" key="1">
    <source>
        <dbReference type="EMBL" id="GIG71992.1"/>
    </source>
</evidence>
<proteinExistence type="predicted"/>
<dbReference type="RefSeq" id="WP_168074885.1">
    <property type="nucleotide sequence ID" value="NZ_BAAAQJ010000008.1"/>
</dbReference>
<dbReference type="Proteomes" id="UP000653674">
    <property type="component" value="Unassembled WGS sequence"/>
</dbReference>
<keyword evidence="2" id="KW-1185">Reference proteome</keyword>
<sequence>MEELERALQELERADVVAFGGVGFAGEVLSVTRAFDAIVEQLSPELHPRLDRLFDRASPAGRVYAAVLLGRIDPDAGRHAWQRLEGDRAPVETFSGCVKNRTTLAEYAAAQNEGKPD</sequence>
<name>A0A8J3LHV9_9ACTN</name>
<dbReference type="AlphaFoldDB" id="A0A8J3LHV9"/>
<protein>
    <submittedName>
        <fullName evidence="1">Uncharacterized protein</fullName>
    </submittedName>
</protein>
<comment type="caution">
    <text evidence="1">The sequence shown here is derived from an EMBL/GenBank/DDBJ whole genome shotgun (WGS) entry which is preliminary data.</text>
</comment>
<gene>
    <name evidence="1" type="ORF">Pfl04_03960</name>
</gene>
<dbReference type="EMBL" id="BONU01000002">
    <property type="protein sequence ID" value="GIG71992.1"/>
    <property type="molecule type" value="Genomic_DNA"/>
</dbReference>
<organism evidence="1 2">
    <name type="scientific">Planosporangium flavigriseum</name>
    <dbReference type="NCBI Taxonomy" id="373681"/>
    <lineage>
        <taxon>Bacteria</taxon>
        <taxon>Bacillati</taxon>
        <taxon>Actinomycetota</taxon>
        <taxon>Actinomycetes</taxon>
        <taxon>Micromonosporales</taxon>
        <taxon>Micromonosporaceae</taxon>
        <taxon>Planosporangium</taxon>
    </lineage>
</organism>
<accession>A0A8J3LHV9</accession>
<evidence type="ECO:0000313" key="2">
    <source>
        <dbReference type="Proteomes" id="UP000653674"/>
    </source>
</evidence>